<accession>A0A369K6R8</accession>
<evidence type="ECO:0000259" key="2">
    <source>
        <dbReference type="Pfam" id="PF20722"/>
    </source>
</evidence>
<reference evidence="3" key="1">
    <citation type="submission" date="2018-04" db="EMBL/GenBank/DDBJ databases">
        <title>Whole genome sequencing of Hypsizygus marmoreus.</title>
        <authorList>
            <person name="Choi I.-G."/>
            <person name="Min B."/>
            <person name="Kim J.-G."/>
            <person name="Kim S."/>
            <person name="Oh Y.-L."/>
            <person name="Kong W.-S."/>
            <person name="Park H."/>
            <person name="Jeong J."/>
            <person name="Song E.-S."/>
        </authorList>
    </citation>
    <scope>NUCLEOTIDE SEQUENCE [LARGE SCALE GENOMIC DNA]</scope>
    <source>
        <strain evidence="3">51987-8</strain>
    </source>
</reference>
<dbReference type="Pfam" id="PF20722">
    <property type="entry name" value="DUF6830"/>
    <property type="match status" value="1"/>
</dbReference>
<dbReference type="InterPro" id="IPR041078">
    <property type="entry name" value="Plavaka"/>
</dbReference>
<organism evidence="3 4">
    <name type="scientific">Hypsizygus marmoreus</name>
    <name type="common">White beech mushroom</name>
    <name type="synonym">Agaricus marmoreus</name>
    <dbReference type="NCBI Taxonomy" id="39966"/>
    <lineage>
        <taxon>Eukaryota</taxon>
        <taxon>Fungi</taxon>
        <taxon>Dikarya</taxon>
        <taxon>Basidiomycota</taxon>
        <taxon>Agaricomycotina</taxon>
        <taxon>Agaricomycetes</taxon>
        <taxon>Agaricomycetidae</taxon>
        <taxon>Agaricales</taxon>
        <taxon>Tricholomatineae</taxon>
        <taxon>Lyophyllaceae</taxon>
        <taxon>Hypsizygus</taxon>
    </lineage>
</organism>
<comment type="caution">
    <text evidence="3">The sequence shown here is derived from an EMBL/GenBank/DDBJ whole genome shotgun (WGS) entry which is preliminary data.</text>
</comment>
<sequence>MPHCLRCSKKFKDNMRVLAHMNHPDSSCHTYTEELISIRNILDGKRHSPPNTSQEHTKKSTENTPNGPRNEVPLGDPMDVDLPHDADDSELNGTPISEFVQSVEKFPFTVELYPGASQTYGTGPTFMDKFAHDVHANEREQVLYYPFSSRDEWEMASYLIRSSLSMAAIDRFLKLSLVKQLQLSFHTAKELRSRIELLPAGPIWKSKPWSTALMESPLVKDFIKFQPFRLFRTAEKLMRVYTEWLSGNVAWSMQDQLPPGATIIGTVLSSDKTTISAMTGNRSAHALLISLANLDMDFRMKASNHVFLLLALLPIPKFTHPNKKLHGILEARLLHECLDFVLQPLKKAAEVGIMMTDPLGYRRYCFTPLAAYIVDTPESGLLAGVAKNVSSVTMASQPQFGDNFRHEPRTASTTIAQLQVIESKADPWDLDAYMTEANVYRLNGVHRPFFCGWPMSDPSRFLTPEPLHHWHKGFWDHDARWCINIVGKPEIDFRFAVLHPHTGFRHFKEGISGLKQVTGCEHRDVQRYIIPVIDGAAPKDFVIAVRALMDFRYLAQADEIDDDVCGRIDKSLKLFHQYKRSIIESGARRGKKKAITNWHIPKLEFLQSVVSSIRENGAAIQWSADITEHAHITEIKDPAHAGNNQNYETQICRHLDRTDKCKRFDLATSVCDAHVDFRGSQPDDDEGFGDDEVDLLTTTSSLLERLESVSPLSGSSHVVDYFDYAARLQNGDYPAAPFPFRTLSSSPNTAFHLTRDPQYKRMLIDDAATTFGLPDLRLALSDYLHRTNMSDNGFITSIGGRRTSHEELPFTHIQVWTRVRLQSKAYHHPHRPLPPKTINASPPSDTWPLGCYDGVLVNTDPSQVWPYSGIQGHTVAQLRLIMRIISPHPRTQARTQNFLTYVQRLDIIPQLNPAMLATRGAYPDPVTSLYAVKRAKRANQMIIGDIVPLSQIRALLSSRHALEKRPTDIC</sequence>
<dbReference type="EMBL" id="LUEZ02000005">
    <property type="protein sequence ID" value="RDB30301.1"/>
    <property type="molecule type" value="Genomic_DNA"/>
</dbReference>
<feature type="domain" description="DUF6830" evidence="2">
    <location>
        <begin position="720"/>
        <end position="877"/>
    </location>
</feature>
<dbReference type="Proteomes" id="UP000076154">
    <property type="component" value="Unassembled WGS sequence"/>
</dbReference>
<feature type="region of interest" description="Disordered" evidence="1">
    <location>
        <begin position="43"/>
        <end position="93"/>
    </location>
</feature>
<dbReference type="OrthoDB" id="3232986at2759"/>
<protein>
    <recommendedName>
        <fullName evidence="2">DUF6830 domain-containing protein</fullName>
    </recommendedName>
</protein>
<gene>
    <name evidence="3" type="ORF">Hypma_007131</name>
</gene>
<evidence type="ECO:0000256" key="1">
    <source>
        <dbReference type="SAM" id="MobiDB-lite"/>
    </source>
</evidence>
<evidence type="ECO:0000313" key="3">
    <source>
        <dbReference type="EMBL" id="RDB30301.1"/>
    </source>
</evidence>
<dbReference type="InterPro" id="IPR049233">
    <property type="entry name" value="DUF6830"/>
</dbReference>
<evidence type="ECO:0000313" key="4">
    <source>
        <dbReference type="Proteomes" id="UP000076154"/>
    </source>
</evidence>
<dbReference type="AlphaFoldDB" id="A0A369K6R8"/>
<dbReference type="Pfam" id="PF18759">
    <property type="entry name" value="Plavaka"/>
    <property type="match status" value="1"/>
</dbReference>
<proteinExistence type="predicted"/>
<keyword evidence="4" id="KW-1185">Reference proteome</keyword>
<name>A0A369K6R8_HYPMA</name>
<dbReference type="InParanoid" id="A0A369K6R8"/>